<organism evidence="1 2">
    <name type="scientific">Celeribacter halophilus</name>
    <dbReference type="NCBI Taxonomy" id="576117"/>
    <lineage>
        <taxon>Bacteria</taxon>
        <taxon>Pseudomonadati</taxon>
        <taxon>Pseudomonadota</taxon>
        <taxon>Alphaproteobacteria</taxon>
        <taxon>Rhodobacterales</taxon>
        <taxon>Roseobacteraceae</taxon>
        <taxon>Celeribacter</taxon>
    </lineage>
</organism>
<dbReference type="Proteomes" id="UP001169823">
    <property type="component" value="Unassembled WGS sequence"/>
</dbReference>
<proteinExistence type="predicted"/>
<evidence type="ECO:0000313" key="1">
    <source>
        <dbReference type="EMBL" id="MDO6457501.1"/>
    </source>
</evidence>
<dbReference type="RefSeq" id="WP_303494696.1">
    <property type="nucleotide sequence ID" value="NZ_JAUOPJ010000008.1"/>
</dbReference>
<gene>
    <name evidence="1" type="ORF">Q4494_10460</name>
</gene>
<dbReference type="GO" id="GO:0016020">
    <property type="term" value="C:membrane"/>
    <property type="evidence" value="ECO:0007669"/>
    <property type="project" value="InterPro"/>
</dbReference>
<dbReference type="Pfam" id="PF03567">
    <property type="entry name" value="Sulfotransfer_2"/>
    <property type="match status" value="1"/>
</dbReference>
<dbReference type="AlphaFoldDB" id="A0AAW7XUY3"/>
<accession>A0AAW7XUY3</accession>
<comment type="caution">
    <text evidence="1">The sequence shown here is derived from an EMBL/GenBank/DDBJ whole genome shotgun (WGS) entry which is preliminary data.</text>
</comment>
<sequence>MAPHARHAMISRVCYFPEYNLYYARLPKCANTTIIRTLAYSIDPKLDQISTSGLKTLFNRLPSAREFENAYKFVVLREPVVRAVSAWRNKGHSKVFIRKHRYAGDDSTIPNLEQFLTALRDNDYFQNAHFLPQTDMIPGPLDDFEVGMLDQLEPFLEKVCTKAIGNYGGLKSDRKVATDARKRVLEISDRERALIEELYAKDIQVYQDCRNTN</sequence>
<protein>
    <submittedName>
        <fullName evidence="1">Sulfotransferase family 2 domain-containing protein</fullName>
    </submittedName>
</protein>
<name>A0AAW7XUY3_9RHOB</name>
<dbReference type="GO" id="GO:0008146">
    <property type="term" value="F:sulfotransferase activity"/>
    <property type="evidence" value="ECO:0007669"/>
    <property type="project" value="InterPro"/>
</dbReference>
<dbReference type="EMBL" id="JAUOPJ010000008">
    <property type="protein sequence ID" value="MDO6457501.1"/>
    <property type="molecule type" value="Genomic_DNA"/>
</dbReference>
<reference evidence="1" key="1">
    <citation type="submission" date="2023-07" db="EMBL/GenBank/DDBJ databases">
        <title>Genome content predicts the carbon catabolic preferences of heterotrophic bacteria.</title>
        <authorList>
            <person name="Gralka M."/>
        </authorList>
    </citation>
    <scope>NUCLEOTIDE SEQUENCE</scope>
    <source>
        <strain evidence="1">I2M02</strain>
    </source>
</reference>
<evidence type="ECO:0000313" key="2">
    <source>
        <dbReference type="Proteomes" id="UP001169823"/>
    </source>
</evidence>
<dbReference type="InterPro" id="IPR005331">
    <property type="entry name" value="Sulfotransferase"/>
</dbReference>